<feature type="domain" description="ABC-type transport auxiliary lipoprotein component" evidence="1">
    <location>
        <begin position="47"/>
        <end position="207"/>
    </location>
</feature>
<accession>A0ABS0BAE7</accession>
<dbReference type="Proteomes" id="UP001429984">
    <property type="component" value="Unassembled WGS sequence"/>
</dbReference>
<dbReference type="PROSITE" id="PS51257">
    <property type="entry name" value="PROKAR_LIPOPROTEIN"/>
    <property type="match status" value="1"/>
</dbReference>
<gene>
    <name evidence="2" type="ORF">IU514_18170</name>
</gene>
<proteinExistence type="predicted"/>
<name>A0ABS0BAE7_9GAMM</name>
<keyword evidence="3" id="KW-1185">Reference proteome</keyword>
<protein>
    <submittedName>
        <fullName evidence="2">Membrane integrity-associated transporter subunit PqiC</fullName>
    </submittedName>
</protein>
<dbReference type="EMBL" id="JADLZT010000012">
    <property type="protein sequence ID" value="MBF6025959.1"/>
    <property type="molecule type" value="Genomic_DNA"/>
</dbReference>
<comment type="caution">
    <text evidence="2">The sequence shown here is derived from an EMBL/GenBank/DDBJ whole genome shotgun (WGS) entry which is preliminary data.</text>
</comment>
<evidence type="ECO:0000313" key="2">
    <source>
        <dbReference type="EMBL" id="MBF6025959.1"/>
    </source>
</evidence>
<sequence>MRLLPPGSRRTWHGLRLGGAIALLALVAGCTSLLIDDKPRDESTIYVPDPRVQADPTWPSVKWQLMVAPPTSLRGGDSLRIFVRPSPNEVQIYKGARWGKSPSNMIEDSLLRAFEDSNRITAVARQGSGLNADYKLLVDVRRFESDYGQAAVPSATIEVAAKLMHMQTQQVVASHTFLEARPAATTAIPDVVAAFEQALSDISRDLAGWTLSSGQQHANTLPR</sequence>
<dbReference type="Pfam" id="PF03886">
    <property type="entry name" value="ABC_trans_aux"/>
    <property type="match status" value="1"/>
</dbReference>
<evidence type="ECO:0000259" key="1">
    <source>
        <dbReference type="Pfam" id="PF03886"/>
    </source>
</evidence>
<evidence type="ECO:0000313" key="3">
    <source>
        <dbReference type="Proteomes" id="UP001429984"/>
    </source>
</evidence>
<dbReference type="Gene3D" id="3.40.50.10610">
    <property type="entry name" value="ABC-type transport auxiliary lipoprotein component"/>
    <property type="match status" value="1"/>
</dbReference>
<reference evidence="2 3" key="1">
    <citation type="submission" date="2020-11" db="EMBL/GenBank/DDBJ databases">
        <title>Draft Genome Sequence and Secondary Metabolite Biosynthetic Potential of the Lysobacter niastensis Type strain DSM 18481.</title>
        <authorList>
            <person name="Turrini P."/>
            <person name="Artuso I."/>
            <person name="Tescari M."/>
            <person name="Lugli G.A."/>
            <person name="Frangipani E."/>
            <person name="Ventura M."/>
            <person name="Visca P."/>
        </authorList>
    </citation>
    <scope>NUCLEOTIDE SEQUENCE [LARGE SCALE GENOMIC DNA]</scope>
    <source>
        <strain evidence="2 3">DSM 18481</strain>
    </source>
</reference>
<dbReference type="InterPro" id="IPR005586">
    <property type="entry name" value="ABC_trans_aux"/>
</dbReference>
<organism evidence="2 3">
    <name type="scientific">Lysobacter niastensis</name>
    <dbReference type="NCBI Taxonomy" id="380629"/>
    <lineage>
        <taxon>Bacteria</taxon>
        <taxon>Pseudomonadati</taxon>
        <taxon>Pseudomonadota</taxon>
        <taxon>Gammaproteobacteria</taxon>
        <taxon>Lysobacterales</taxon>
        <taxon>Lysobacteraceae</taxon>
        <taxon>Lysobacter</taxon>
    </lineage>
</organism>
<dbReference type="RefSeq" id="WP_194932592.1">
    <property type="nucleotide sequence ID" value="NZ_JADLZT010000012.1"/>
</dbReference>
<dbReference type="SUPFAM" id="SSF159594">
    <property type="entry name" value="XCC0632-like"/>
    <property type="match status" value="1"/>
</dbReference>